<evidence type="ECO:0000313" key="2">
    <source>
        <dbReference type="Proteomes" id="UP000886833"/>
    </source>
</evidence>
<accession>A0A9D1GC05</accession>
<protein>
    <submittedName>
        <fullName evidence="1">Uncharacterized protein</fullName>
    </submittedName>
</protein>
<name>A0A9D1GC05_9FIRM</name>
<dbReference type="EMBL" id="DVKQ01000092">
    <property type="protein sequence ID" value="HIT38235.1"/>
    <property type="molecule type" value="Genomic_DNA"/>
</dbReference>
<dbReference type="Proteomes" id="UP000886833">
    <property type="component" value="Unassembled WGS sequence"/>
</dbReference>
<reference evidence="1" key="2">
    <citation type="journal article" date="2021" name="PeerJ">
        <title>Extensive microbial diversity within the chicken gut microbiome revealed by metagenomics and culture.</title>
        <authorList>
            <person name="Gilroy R."/>
            <person name="Ravi A."/>
            <person name="Getino M."/>
            <person name="Pursley I."/>
            <person name="Horton D.L."/>
            <person name="Alikhan N.F."/>
            <person name="Baker D."/>
            <person name="Gharbi K."/>
            <person name="Hall N."/>
            <person name="Watson M."/>
            <person name="Adriaenssens E.M."/>
            <person name="Foster-Nyarko E."/>
            <person name="Jarju S."/>
            <person name="Secka A."/>
            <person name="Antonio M."/>
            <person name="Oren A."/>
            <person name="Chaudhuri R.R."/>
            <person name="La Ragione R."/>
            <person name="Hildebrand F."/>
            <person name="Pallen M.J."/>
        </authorList>
    </citation>
    <scope>NUCLEOTIDE SEQUENCE</scope>
    <source>
        <strain evidence="1">CHK195-26880</strain>
    </source>
</reference>
<comment type="caution">
    <text evidence="1">The sequence shown here is derived from an EMBL/GenBank/DDBJ whole genome shotgun (WGS) entry which is preliminary data.</text>
</comment>
<proteinExistence type="predicted"/>
<sequence>MRFKDKCDLCGNWNYCKGYDDKVLCPNCINKLESKKVRVNLQLSFFEEVTNDNIKSFNYICNDNYINNRNIYNSSFDKSIH</sequence>
<dbReference type="AlphaFoldDB" id="A0A9D1GC05"/>
<organism evidence="1 2">
    <name type="scientific">Candidatus Onthousia faecipullorum</name>
    <dbReference type="NCBI Taxonomy" id="2840887"/>
    <lineage>
        <taxon>Bacteria</taxon>
        <taxon>Bacillati</taxon>
        <taxon>Bacillota</taxon>
        <taxon>Bacilli</taxon>
        <taxon>Candidatus Onthousia</taxon>
    </lineage>
</organism>
<gene>
    <name evidence="1" type="ORF">IAB59_07160</name>
</gene>
<reference evidence="1" key="1">
    <citation type="submission" date="2020-10" db="EMBL/GenBank/DDBJ databases">
        <authorList>
            <person name="Gilroy R."/>
        </authorList>
    </citation>
    <scope>NUCLEOTIDE SEQUENCE</scope>
    <source>
        <strain evidence="1">CHK195-26880</strain>
    </source>
</reference>
<evidence type="ECO:0000313" key="1">
    <source>
        <dbReference type="EMBL" id="HIT38235.1"/>
    </source>
</evidence>